<dbReference type="InterPro" id="IPR023631">
    <property type="entry name" value="Amidase_dom"/>
</dbReference>
<dbReference type="AlphaFoldDB" id="A0A6L8LK35"/>
<dbReference type="Gene3D" id="3.90.1300.10">
    <property type="entry name" value="Amidase signature (AS) domain"/>
    <property type="match status" value="1"/>
</dbReference>
<name>A0A6L8LK35_9RHOB</name>
<evidence type="ECO:0000259" key="1">
    <source>
        <dbReference type="Pfam" id="PF01425"/>
    </source>
</evidence>
<evidence type="ECO:0000313" key="3">
    <source>
        <dbReference type="Proteomes" id="UP000479043"/>
    </source>
</evidence>
<dbReference type="Proteomes" id="UP000479043">
    <property type="component" value="Unassembled WGS sequence"/>
</dbReference>
<dbReference type="Pfam" id="PF01425">
    <property type="entry name" value="Amidase"/>
    <property type="match status" value="1"/>
</dbReference>
<comment type="caution">
    <text evidence="2">The sequence shown here is derived from an EMBL/GenBank/DDBJ whole genome shotgun (WGS) entry which is preliminary data.</text>
</comment>
<feature type="domain" description="Amidase" evidence="1">
    <location>
        <begin position="26"/>
        <end position="410"/>
    </location>
</feature>
<dbReference type="InterPro" id="IPR000120">
    <property type="entry name" value="Amidase"/>
</dbReference>
<gene>
    <name evidence="2" type="ORF">GR167_13530</name>
</gene>
<reference evidence="2 3" key="1">
    <citation type="submission" date="2020-01" db="EMBL/GenBank/DDBJ databases">
        <authorList>
            <person name="Chen S."/>
        </authorList>
    </citation>
    <scope>NUCLEOTIDE SEQUENCE [LARGE SCALE GENOMIC DNA]</scope>
    <source>
        <strain evidence="2 3">GS-10</strain>
    </source>
</reference>
<keyword evidence="3" id="KW-1185">Reference proteome</keyword>
<accession>A0A6L8LK35</accession>
<dbReference type="PANTHER" id="PTHR11895">
    <property type="entry name" value="TRANSAMIDASE"/>
    <property type="match status" value="1"/>
</dbReference>
<dbReference type="InterPro" id="IPR036928">
    <property type="entry name" value="AS_sf"/>
</dbReference>
<evidence type="ECO:0000313" key="2">
    <source>
        <dbReference type="EMBL" id="MYM56334.1"/>
    </source>
</evidence>
<sequence>MTRIPDTALAALASFDDGSLSPETYLRALLERCEEVEPTIRAWSHLDPEAALAGLSDTPGKGLLNGLPIGVKDVIHAKGMPRTCGSPIYAGAVSTVDAPVVAQARMAGAYAMGKTETTEFATYKPAPTHNPAAPGHTPGGSSSGSAAAVAAGMVPLALGTQTAGSVVRPAAYCGVVGYKPSFDLIEPSGVKALARSFDTVGVFARSVADAALFAQAVTGLSLLDAAQGAEAPSVIGLCRSPVWDNAEPEMQAAWDDLVSALRGKTAMLDVELPSAYGLACDAHPRIMAREASQALSYEWHSHRDLISPQLRDMLEQGMAVSERAQSEDRDMIATLRHRFAQDLGDTPILITPSAPGAAPRHETGTGSPEFNRLWTLLGGPCVNVPGLRSADDRPVGVQVVGPIGRDADVLRVAAWLADILS</sequence>
<dbReference type="RefSeq" id="WP_160974237.1">
    <property type="nucleotide sequence ID" value="NZ_WWEN01000005.1"/>
</dbReference>
<proteinExistence type="predicted"/>
<organism evidence="2 3">
    <name type="scientific">Thalassovita mangrovi</name>
    <dbReference type="NCBI Taxonomy" id="2692236"/>
    <lineage>
        <taxon>Bacteria</taxon>
        <taxon>Pseudomonadati</taxon>
        <taxon>Pseudomonadota</taxon>
        <taxon>Alphaproteobacteria</taxon>
        <taxon>Rhodobacterales</taxon>
        <taxon>Roseobacteraceae</taxon>
        <taxon>Thalassovita</taxon>
    </lineage>
</organism>
<protein>
    <submittedName>
        <fullName evidence="2">Amidase</fullName>
    </submittedName>
</protein>
<dbReference type="SUPFAM" id="SSF75304">
    <property type="entry name" value="Amidase signature (AS) enzymes"/>
    <property type="match status" value="1"/>
</dbReference>
<dbReference type="PANTHER" id="PTHR11895:SF151">
    <property type="entry name" value="GLUTAMYL-TRNA(GLN) AMIDOTRANSFERASE SUBUNIT A"/>
    <property type="match status" value="1"/>
</dbReference>
<dbReference type="GO" id="GO:0003824">
    <property type="term" value="F:catalytic activity"/>
    <property type="evidence" value="ECO:0007669"/>
    <property type="project" value="InterPro"/>
</dbReference>
<dbReference type="EMBL" id="WWEN01000005">
    <property type="protein sequence ID" value="MYM56334.1"/>
    <property type="molecule type" value="Genomic_DNA"/>
</dbReference>